<evidence type="ECO:0000256" key="1">
    <source>
        <dbReference type="SAM" id="SignalP"/>
    </source>
</evidence>
<keyword evidence="1" id="KW-0732">Signal</keyword>
<feature type="chain" id="PRO_5020035314" evidence="1">
    <location>
        <begin position="26"/>
        <end position="85"/>
    </location>
</feature>
<reference evidence="2" key="1">
    <citation type="submission" date="2019-04" db="EMBL/GenBank/DDBJ databases">
        <title>An insight into the mialome of Ixodes scapularis.</title>
        <authorList>
            <person name="Ribeiro J.M."/>
            <person name="Mather T.N."/>
            <person name="Karim S."/>
        </authorList>
    </citation>
    <scope>NUCLEOTIDE SEQUENCE</scope>
</reference>
<sequence>MWLLKLVALHAKPVTMLCIAWYVTAAHNDPFHDSTVIVVANITFDLGKRCHSAMLAFRGISGPQIGSVCPRCHLLASVVWMRMGD</sequence>
<accession>A0A4D5RC59</accession>
<organism evidence="2">
    <name type="scientific">Ixodes scapularis</name>
    <name type="common">Black-legged tick</name>
    <name type="synonym">Deer tick</name>
    <dbReference type="NCBI Taxonomy" id="6945"/>
    <lineage>
        <taxon>Eukaryota</taxon>
        <taxon>Metazoa</taxon>
        <taxon>Ecdysozoa</taxon>
        <taxon>Arthropoda</taxon>
        <taxon>Chelicerata</taxon>
        <taxon>Arachnida</taxon>
        <taxon>Acari</taxon>
        <taxon>Parasitiformes</taxon>
        <taxon>Ixodida</taxon>
        <taxon>Ixodoidea</taxon>
        <taxon>Ixodidae</taxon>
        <taxon>Ixodinae</taxon>
        <taxon>Ixodes</taxon>
    </lineage>
</organism>
<proteinExistence type="predicted"/>
<feature type="signal peptide" evidence="1">
    <location>
        <begin position="1"/>
        <end position="25"/>
    </location>
</feature>
<dbReference type="EMBL" id="GHJT01000697">
    <property type="protein sequence ID" value="MOY34668.1"/>
    <property type="molecule type" value="Transcribed_RNA"/>
</dbReference>
<evidence type="ECO:0000313" key="2">
    <source>
        <dbReference type="EMBL" id="MOY34668.1"/>
    </source>
</evidence>
<name>A0A4D5RC59_IXOSC</name>
<protein>
    <submittedName>
        <fullName evidence="2">Putative secreted protein</fullName>
    </submittedName>
</protein>
<dbReference type="AlphaFoldDB" id="A0A4D5RC59"/>